<dbReference type="RefSeq" id="WP_039465889.1">
    <property type="nucleotide sequence ID" value="NZ_JWLZ01000182.1"/>
</dbReference>
<gene>
    <name evidence="2" type="ORF">RJ45_18725</name>
</gene>
<organism evidence="2 3">
    <name type="scientific">Photobacterium gaetbulicola</name>
    <dbReference type="NCBI Taxonomy" id="1295392"/>
    <lineage>
        <taxon>Bacteria</taxon>
        <taxon>Pseudomonadati</taxon>
        <taxon>Pseudomonadota</taxon>
        <taxon>Gammaproteobacteria</taxon>
        <taxon>Vibrionales</taxon>
        <taxon>Vibrionaceae</taxon>
        <taxon>Photobacterium</taxon>
    </lineage>
</organism>
<feature type="coiled-coil region" evidence="1">
    <location>
        <begin position="72"/>
        <end position="99"/>
    </location>
</feature>
<evidence type="ECO:0000256" key="1">
    <source>
        <dbReference type="SAM" id="Coils"/>
    </source>
</evidence>
<comment type="caution">
    <text evidence="2">The sequence shown here is derived from an EMBL/GenBank/DDBJ whole genome shotgun (WGS) entry which is preliminary data.</text>
</comment>
<evidence type="ECO:0000313" key="3">
    <source>
        <dbReference type="Proteomes" id="UP000031278"/>
    </source>
</evidence>
<evidence type="ECO:0000313" key="2">
    <source>
        <dbReference type="EMBL" id="KHT62194.1"/>
    </source>
</evidence>
<proteinExistence type="predicted"/>
<keyword evidence="1" id="KW-0175">Coiled coil</keyword>
<protein>
    <submittedName>
        <fullName evidence="2">Uncharacterized protein</fullName>
    </submittedName>
</protein>
<dbReference type="EMBL" id="JWLZ01000182">
    <property type="protein sequence ID" value="KHT62194.1"/>
    <property type="molecule type" value="Genomic_DNA"/>
</dbReference>
<name>A0A0B9G0Q6_9GAMM</name>
<reference evidence="2 3" key="1">
    <citation type="submission" date="2014-12" db="EMBL/GenBank/DDBJ databases">
        <title>Genome sequencing of Photobacterium gaetbulicola AD005a.</title>
        <authorList>
            <person name="Adrian T.G.S."/>
            <person name="Chan K.G."/>
        </authorList>
    </citation>
    <scope>NUCLEOTIDE SEQUENCE [LARGE SCALE GENOMIC DNA]</scope>
    <source>
        <strain evidence="2 3">AD005a</strain>
    </source>
</reference>
<sequence>MLTEHRHFTLPGESRLHADVTVSPVGELEVNILEQNSHLSGEFDQLYFYSEGKKTELVCKDQLKRDDVKWHLSLASDDARELAKLIELAEEEYEILMRDL</sequence>
<dbReference type="AlphaFoldDB" id="A0A0B9G0Q6"/>
<accession>A0A0B9G0Q6</accession>
<dbReference type="Proteomes" id="UP000031278">
    <property type="component" value="Unassembled WGS sequence"/>
</dbReference>